<organism evidence="1 2">
    <name type="scientific">Asparagus officinalis</name>
    <name type="common">Garden asparagus</name>
    <dbReference type="NCBI Taxonomy" id="4686"/>
    <lineage>
        <taxon>Eukaryota</taxon>
        <taxon>Viridiplantae</taxon>
        <taxon>Streptophyta</taxon>
        <taxon>Embryophyta</taxon>
        <taxon>Tracheophyta</taxon>
        <taxon>Spermatophyta</taxon>
        <taxon>Magnoliopsida</taxon>
        <taxon>Liliopsida</taxon>
        <taxon>Asparagales</taxon>
        <taxon>Asparagaceae</taxon>
        <taxon>Asparagoideae</taxon>
        <taxon>Asparagus</taxon>
    </lineage>
</organism>
<proteinExistence type="predicted"/>
<dbReference type="Proteomes" id="UP000243459">
    <property type="component" value="Chromosome 4"/>
</dbReference>
<gene>
    <name evidence="1" type="ORF">A4U43_C04F31990</name>
</gene>
<sequence length="75" mass="8330">MEVPEQMTKGLKASDAQKSSEIDRLKCELQESNKMARQLSEQSSYGVKEGGALLFEKTIQILRSLITSIRTRGVG</sequence>
<dbReference type="EMBL" id="CM007384">
    <property type="protein sequence ID" value="ONK73480.1"/>
    <property type="molecule type" value="Genomic_DNA"/>
</dbReference>
<reference evidence="2" key="1">
    <citation type="journal article" date="2017" name="Nat. Commun.">
        <title>The asparagus genome sheds light on the origin and evolution of a young Y chromosome.</title>
        <authorList>
            <person name="Harkess A."/>
            <person name="Zhou J."/>
            <person name="Xu C."/>
            <person name="Bowers J.E."/>
            <person name="Van der Hulst R."/>
            <person name="Ayyampalayam S."/>
            <person name="Mercati F."/>
            <person name="Riccardi P."/>
            <person name="McKain M.R."/>
            <person name="Kakrana A."/>
            <person name="Tang H."/>
            <person name="Ray J."/>
            <person name="Groenendijk J."/>
            <person name="Arikit S."/>
            <person name="Mathioni S.M."/>
            <person name="Nakano M."/>
            <person name="Shan H."/>
            <person name="Telgmann-Rauber A."/>
            <person name="Kanno A."/>
            <person name="Yue Z."/>
            <person name="Chen H."/>
            <person name="Li W."/>
            <person name="Chen Y."/>
            <person name="Xu X."/>
            <person name="Zhang Y."/>
            <person name="Luo S."/>
            <person name="Chen H."/>
            <person name="Gao J."/>
            <person name="Mao Z."/>
            <person name="Pires J.C."/>
            <person name="Luo M."/>
            <person name="Kudrna D."/>
            <person name="Wing R.A."/>
            <person name="Meyers B.C."/>
            <person name="Yi K."/>
            <person name="Kong H."/>
            <person name="Lavrijsen P."/>
            <person name="Sunseri F."/>
            <person name="Falavigna A."/>
            <person name="Ye Y."/>
            <person name="Leebens-Mack J.H."/>
            <person name="Chen G."/>
        </authorList>
    </citation>
    <scope>NUCLEOTIDE SEQUENCE [LARGE SCALE GENOMIC DNA]</scope>
    <source>
        <strain evidence="2">cv. DH0086</strain>
    </source>
</reference>
<name>A0A5P1FAD3_ASPOF</name>
<dbReference type="AlphaFoldDB" id="A0A5P1FAD3"/>
<evidence type="ECO:0000313" key="1">
    <source>
        <dbReference type="EMBL" id="ONK73480.1"/>
    </source>
</evidence>
<accession>A0A5P1FAD3</accession>
<protein>
    <submittedName>
        <fullName evidence="1">Uncharacterized protein</fullName>
    </submittedName>
</protein>
<keyword evidence="2" id="KW-1185">Reference proteome</keyword>
<dbReference type="Gramene" id="ONK73480">
    <property type="protein sequence ID" value="ONK73480"/>
    <property type="gene ID" value="A4U43_C04F31990"/>
</dbReference>
<evidence type="ECO:0000313" key="2">
    <source>
        <dbReference type="Proteomes" id="UP000243459"/>
    </source>
</evidence>